<protein>
    <recommendedName>
        <fullName evidence="4">DUF1294 domain-containing protein</fullName>
    </recommendedName>
</protein>
<keyword evidence="1" id="KW-0812">Transmembrane</keyword>
<proteinExistence type="predicted"/>
<gene>
    <name evidence="2" type="ORF">K227x_02700</name>
</gene>
<feature type="transmembrane region" description="Helical" evidence="1">
    <location>
        <begin position="70"/>
        <end position="93"/>
    </location>
</feature>
<evidence type="ECO:0000256" key="1">
    <source>
        <dbReference type="SAM" id="Phobius"/>
    </source>
</evidence>
<evidence type="ECO:0000313" key="3">
    <source>
        <dbReference type="Proteomes" id="UP000318538"/>
    </source>
</evidence>
<dbReference type="RefSeq" id="WP_246146427.1">
    <property type="nucleotide sequence ID" value="NZ_CP036525.1"/>
</dbReference>
<name>A0A517N437_9BACT</name>
<keyword evidence="1" id="KW-0472">Membrane</keyword>
<dbReference type="InterPro" id="IPR010718">
    <property type="entry name" value="DUF1294"/>
</dbReference>
<sequence length="104" mass="11791">MIHILAVLAVWTLLASLIASALYAKDKRAARLDQRRTPEQTLLLWCVLGGWPGAWITGQKLRHKTYKMSYRIKFAVCVVVHIAAVATILWSWYAGWAEMIPTNP</sequence>
<dbReference type="Pfam" id="PF06961">
    <property type="entry name" value="DUF1294"/>
    <property type="match status" value="1"/>
</dbReference>
<keyword evidence="3" id="KW-1185">Reference proteome</keyword>
<evidence type="ECO:0008006" key="4">
    <source>
        <dbReference type="Google" id="ProtNLM"/>
    </source>
</evidence>
<organism evidence="2 3">
    <name type="scientific">Rubripirellula lacrimiformis</name>
    <dbReference type="NCBI Taxonomy" id="1930273"/>
    <lineage>
        <taxon>Bacteria</taxon>
        <taxon>Pseudomonadati</taxon>
        <taxon>Planctomycetota</taxon>
        <taxon>Planctomycetia</taxon>
        <taxon>Pirellulales</taxon>
        <taxon>Pirellulaceae</taxon>
        <taxon>Rubripirellula</taxon>
    </lineage>
</organism>
<evidence type="ECO:0000313" key="2">
    <source>
        <dbReference type="EMBL" id="QDT01901.1"/>
    </source>
</evidence>
<dbReference type="Proteomes" id="UP000318538">
    <property type="component" value="Chromosome"/>
</dbReference>
<keyword evidence="1" id="KW-1133">Transmembrane helix</keyword>
<dbReference type="EMBL" id="CP036525">
    <property type="protein sequence ID" value="QDT01901.1"/>
    <property type="molecule type" value="Genomic_DNA"/>
</dbReference>
<accession>A0A517N437</accession>
<dbReference type="AlphaFoldDB" id="A0A517N437"/>
<reference evidence="2 3" key="1">
    <citation type="submission" date="2019-02" db="EMBL/GenBank/DDBJ databases">
        <title>Deep-cultivation of Planctomycetes and their phenomic and genomic characterization uncovers novel biology.</title>
        <authorList>
            <person name="Wiegand S."/>
            <person name="Jogler M."/>
            <person name="Boedeker C."/>
            <person name="Pinto D."/>
            <person name="Vollmers J."/>
            <person name="Rivas-Marin E."/>
            <person name="Kohn T."/>
            <person name="Peeters S.H."/>
            <person name="Heuer A."/>
            <person name="Rast P."/>
            <person name="Oberbeckmann S."/>
            <person name="Bunk B."/>
            <person name="Jeske O."/>
            <person name="Meyerdierks A."/>
            <person name="Storesund J.E."/>
            <person name="Kallscheuer N."/>
            <person name="Luecker S."/>
            <person name="Lage O.M."/>
            <person name="Pohl T."/>
            <person name="Merkel B.J."/>
            <person name="Hornburger P."/>
            <person name="Mueller R.-W."/>
            <person name="Bruemmer F."/>
            <person name="Labrenz M."/>
            <person name="Spormann A.M."/>
            <person name="Op den Camp H."/>
            <person name="Overmann J."/>
            <person name="Amann R."/>
            <person name="Jetten M.S.M."/>
            <person name="Mascher T."/>
            <person name="Medema M.H."/>
            <person name="Devos D.P."/>
            <person name="Kaster A.-K."/>
            <person name="Ovreas L."/>
            <person name="Rohde M."/>
            <person name="Galperin M.Y."/>
            <person name="Jogler C."/>
        </authorList>
    </citation>
    <scope>NUCLEOTIDE SEQUENCE [LARGE SCALE GENOMIC DNA]</scope>
    <source>
        <strain evidence="2 3">K22_7</strain>
    </source>
</reference>
<dbReference type="KEGG" id="rlc:K227x_02700"/>